<dbReference type="AlphaFoldDB" id="A0A8S2FPI2"/>
<name>A0A8S2FPI2_9BILA</name>
<dbReference type="Proteomes" id="UP000677228">
    <property type="component" value="Unassembled WGS sequence"/>
</dbReference>
<evidence type="ECO:0000313" key="1">
    <source>
        <dbReference type="EMBL" id="CAF1529946.1"/>
    </source>
</evidence>
<comment type="caution">
    <text evidence="1">The sequence shown here is derived from an EMBL/GenBank/DDBJ whole genome shotgun (WGS) entry which is preliminary data.</text>
</comment>
<accession>A0A8S2FPI2</accession>
<dbReference type="EMBL" id="CAJOBA010059547">
    <property type="protein sequence ID" value="CAF4316827.1"/>
    <property type="molecule type" value="Genomic_DNA"/>
</dbReference>
<gene>
    <name evidence="1" type="ORF">OVA965_LOCUS38202</name>
    <name evidence="2" type="ORF">TMI583_LOCUS39365</name>
</gene>
<dbReference type="Proteomes" id="UP000682733">
    <property type="component" value="Unassembled WGS sequence"/>
</dbReference>
<dbReference type="EMBL" id="CAJNOK010037327">
    <property type="protein sequence ID" value="CAF1529946.1"/>
    <property type="molecule type" value="Genomic_DNA"/>
</dbReference>
<sequence length="77" mass="8482">VRGIVNNIPQHKPIRSQSVISQPEAWSKSDVAISASDRYTQSLPATMIPTKQPETVVIDYPPQPFNPLQALTGITQQ</sequence>
<proteinExistence type="predicted"/>
<organism evidence="1 3">
    <name type="scientific">Didymodactylos carnosus</name>
    <dbReference type="NCBI Taxonomy" id="1234261"/>
    <lineage>
        <taxon>Eukaryota</taxon>
        <taxon>Metazoa</taxon>
        <taxon>Spiralia</taxon>
        <taxon>Gnathifera</taxon>
        <taxon>Rotifera</taxon>
        <taxon>Eurotatoria</taxon>
        <taxon>Bdelloidea</taxon>
        <taxon>Philodinida</taxon>
        <taxon>Philodinidae</taxon>
        <taxon>Didymodactylos</taxon>
    </lineage>
</organism>
<evidence type="ECO:0000313" key="3">
    <source>
        <dbReference type="Proteomes" id="UP000677228"/>
    </source>
</evidence>
<reference evidence="1" key="1">
    <citation type="submission" date="2021-02" db="EMBL/GenBank/DDBJ databases">
        <authorList>
            <person name="Nowell W R."/>
        </authorList>
    </citation>
    <scope>NUCLEOTIDE SEQUENCE</scope>
</reference>
<evidence type="ECO:0000313" key="2">
    <source>
        <dbReference type="EMBL" id="CAF4316827.1"/>
    </source>
</evidence>
<feature type="non-terminal residue" evidence="1">
    <location>
        <position position="1"/>
    </location>
</feature>
<protein>
    <submittedName>
        <fullName evidence="1">Uncharacterized protein</fullName>
    </submittedName>
</protein>